<organism evidence="1">
    <name type="scientific">Fagus sylvatica</name>
    <name type="common">Beechnut</name>
    <dbReference type="NCBI Taxonomy" id="28930"/>
    <lineage>
        <taxon>Eukaryota</taxon>
        <taxon>Viridiplantae</taxon>
        <taxon>Streptophyta</taxon>
        <taxon>Embryophyta</taxon>
        <taxon>Tracheophyta</taxon>
        <taxon>Spermatophyta</taxon>
        <taxon>Magnoliopsida</taxon>
        <taxon>eudicotyledons</taxon>
        <taxon>Gunneridae</taxon>
        <taxon>Pentapetalae</taxon>
        <taxon>rosids</taxon>
        <taxon>fabids</taxon>
        <taxon>Fagales</taxon>
        <taxon>Fagaceae</taxon>
        <taxon>Fagus</taxon>
    </lineage>
</organism>
<protein>
    <submittedName>
        <fullName evidence="1">Uncharacterized protein</fullName>
    </submittedName>
</protein>
<gene>
    <name evidence="1" type="ORF">FSB_LOCUS16201</name>
</gene>
<reference evidence="1" key="1">
    <citation type="submission" date="2018-02" db="EMBL/GenBank/DDBJ databases">
        <authorList>
            <person name="Cohen D.B."/>
            <person name="Kent A.D."/>
        </authorList>
    </citation>
    <scope>NUCLEOTIDE SEQUENCE</scope>
</reference>
<proteinExistence type="predicted"/>
<dbReference type="EMBL" id="OIVN01000988">
    <property type="protein sequence ID" value="SPC88319.1"/>
    <property type="molecule type" value="Genomic_DNA"/>
</dbReference>
<name>A0A2N9FN14_FAGSY</name>
<sequence length="78" mass="8184">MDSILGEGVNDRQSPETSAGAVGLVLYVQRGRGVHRSSVPSLQHCKGALELCVHLVRPPMGDAASCVGTLGMLVWLSL</sequence>
<accession>A0A2N9FN14</accession>
<evidence type="ECO:0000313" key="1">
    <source>
        <dbReference type="EMBL" id="SPC88319.1"/>
    </source>
</evidence>
<dbReference type="AlphaFoldDB" id="A0A2N9FN14"/>